<evidence type="ECO:0000256" key="3">
    <source>
        <dbReference type="ARBA" id="ARBA00023157"/>
    </source>
</evidence>
<proteinExistence type="predicted"/>
<dbReference type="PANTHER" id="PTHR42852">
    <property type="entry name" value="THIOL:DISULFIDE INTERCHANGE PROTEIN DSBE"/>
    <property type="match status" value="1"/>
</dbReference>
<keyword evidence="4" id="KW-0676">Redox-active center</keyword>
<dbReference type="Proteomes" id="UP000676386">
    <property type="component" value="Unassembled WGS sequence"/>
</dbReference>
<sequence length="317" mass="35994">MKRIMLWSVLLFPLSGLCQQQAPKDTVRLSDLDLKAVMAFLAKDQVKDTDVIGDFNALDAILNKDIGEEALGKEIESLDMVRDSVAFYKLVTTKPAALYQKKLLMKQAFVKEHPDSYMSLYELEDNNEMYTTATYAAAYEQLSDRLKKMHAAQRIRDRIAAWKKLSPKGQQAPDFTRKNQYGKTIRLSDYRGKLVILDFWGSWCGACRQSHPHLKALYDTYKNKGLEIVAIANENAHGQPAFAECKAAWLGAIKKDEVNWVHVLNDEGSGGIDIVKAYDISAYPTKILLDRDGKILMRVSFMLNVEMDELIKSMLEK</sequence>
<dbReference type="InterPro" id="IPR013766">
    <property type="entry name" value="Thioredoxin_domain"/>
</dbReference>
<accession>A0ABS5J254</accession>
<keyword evidence="7" id="KW-1185">Reference proteome</keyword>
<keyword evidence="2" id="KW-0201">Cytochrome c-type biogenesis</keyword>
<dbReference type="InterPro" id="IPR000866">
    <property type="entry name" value="AhpC/TSA"/>
</dbReference>
<comment type="subcellular location">
    <subcellularLocation>
        <location evidence="1">Cell envelope</location>
    </subcellularLocation>
</comment>
<feature type="domain" description="Thioredoxin" evidence="5">
    <location>
        <begin position="166"/>
        <end position="317"/>
    </location>
</feature>
<reference evidence="6 7" key="1">
    <citation type="submission" date="2021-04" db="EMBL/GenBank/DDBJ databases">
        <title>Chitinophaga sp. nov., isolated from the rhizosphere soil.</title>
        <authorList>
            <person name="He S."/>
        </authorList>
    </citation>
    <scope>NUCLEOTIDE SEQUENCE [LARGE SCALE GENOMIC DNA]</scope>
    <source>
        <strain evidence="6 7">2R12</strain>
    </source>
</reference>
<evidence type="ECO:0000256" key="2">
    <source>
        <dbReference type="ARBA" id="ARBA00022748"/>
    </source>
</evidence>
<evidence type="ECO:0000256" key="1">
    <source>
        <dbReference type="ARBA" id="ARBA00004196"/>
    </source>
</evidence>
<dbReference type="EMBL" id="JAGTXB010000008">
    <property type="protein sequence ID" value="MBS0029289.1"/>
    <property type="molecule type" value="Genomic_DNA"/>
</dbReference>
<evidence type="ECO:0000259" key="5">
    <source>
        <dbReference type="PROSITE" id="PS51352"/>
    </source>
</evidence>
<dbReference type="Pfam" id="PF00578">
    <property type="entry name" value="AhpC-TSA"/>
    <property type="match status" value="1"/>
</dbReference>
<dbReference type="RefSeq" id="WP_211974378.1">
    <property type="nucleotide sequence ID" value="NZ_CBFHAM010000011.1"/>
</dbReference>
<dbReference type="PROSITE" id="PS00194">
    <property type="entry name" value="THIOREDOXIN_1"/>
    <property type="match status" value="1"/>
</dbReference>
<organism evidence="6 7">
    <name type="scientific">Chitinophaga hostae</name>
    <dbReference type="NCBI Taxonomy" id="2831022"/>
    <lineage>
        <taxon>Bacteria</taxon>
        <taxon>Pseudomonadati</taxon>
        <taxon>Bacteroidota</taxon>
        <taxon>Chitinophagia</taxon>
        <taxon>Chitinophagales</taxon>
        <taxon>Chitinophagaceae</taxon>
        <taxon>Chitinophaga</taxon>
    </lineage>
</organism>
<dbReference type="InterPro" id="IPR017937">
    <property type="entry name" value="Thioredoxin_CS"/>
</dbReference>
<evidence type="ECO:0000313" key="6">
    <source>
        <dbReference type="EMBL" id="MBS0029289.1"/>
    </source>
</evidence>
<dbReference type="Gene3D" id="3.40.30.10">
    <property type="entry name" value="Glutaredoxin"/>
    <property type="match status" value="1"/>
</dbReference>
<dbReference type="CDD" id="cd02966">
    <property type="entry name" value="TlpA_like_family"/>
    <property type="match status" value="1"/>
</dbReference>
<dbReference type="PANTHER" id="PTHR42852:SF6">
    <property type="entry name" value="THIOL:DISULFIDE INTERCHANGE PROTEIN DSBE"/>
    <property type="match status" value="1"/>
</dbReference>
<keyword evidence="3" id="KW-1015">Disulfide bond</keyword>
<gene>
    <name evidence="6" type="ORF">KE626_18340</name>
</gene>
<evidence type="ECO:0000256" key="4">
    <source>
        <dbReference type="ARBA" id="ARBA00023284"/>
    </source>
</evidence>
<name>A0ABS5J254_9BACT</name>
<dbReference type="SUPFAM" id="SSF52833">
    <property type="entry name" value="Thioredoxin-like"/>
    <property type="match status" value="1"/>
</dbReference>
<protein>
    <submittedName>
        <fullName evidence="6">TlpA family protein disulfide reductase</fullName>
    </submittedName>
</protein>
<dbReference type="PROSITE" id="PS51352">
    <property type="entry name" value="THIOREDOXIN_2"/>
    <property type="match status" value="1"/>
</dbReference>
<dbReference type="InterPro" id="IPR050553">
    <property type="entry name" value="Thioredoxin_ResA/DsbE_sf"/>
</dbReference>
<comment type="caution">
    <text evidence="6">The sequence shown here is derived from an EMBL/GenBank/DDBJ whole genome shotgun (WGS) entry which is preliminary data.</text>
</comment>
<dbReference type="InterPro" id="IPR036249">
    <property type="entry name" value="Thioredoxin-like_sf"/>
</dbReference>
<evidence type="ECO:0000313" key="7">
    <source>
        <dbReference type="Proteomes" id="UP000676386"/>
    </source>
</evidence>